<gene>
    <name evidence="1" type="ORF">CCUS01_02730</name>
</gene>
<keyword evidence="2" id="KW-1185">Reference proteome</keyword>
<comment type="caution">
    <text evidence="1">The sequence shown here is derived from an EMBL/GenBank/DDBJ whole genome shotgun (WGS) entry which is preliminary data.</text>
</comment>
<proteinExistence type="predicted"/>
<protein>
    <submittedName>
        <fullName evidence="1">Uncharacterized protein</fullName>
    </submittedName>
</protein>
<evidence type="ECO:0000313" key="2">
    <source>
        <dbReference type="Proteomes" id="UP001239213"/>
    </source>
</evidence>
<dbReference type="EMBL" id="MPDP01000013">
    <property type="protein sequence ID" value="KAK1496384.1"/>
    <property type="molecule type" value="Genomic_DNA"/>
</dbReference>
<sequence length="292" mass="32837">MRDDSKDDKYKAEKAQRPSHLTWLTTPIRITRQLSKALRRCSSWLPHAWAQKLLTWKQWVRNSPSKYQADPAATWVRFFGNIGLEYLDNPIYKDHLQSVTANYLPDNLIVAPAYGQVGAIIAAAAATGAHIKMTGDNWLYPVIFGRQFQFNFRQHTTLGTIGAYSQYITQGGSETHALRVQQSGLRTINSEVLPPPGKLSLPMKHCRGGIGLAKGILLSSKKMPRTSLNLYKETHRFELMKRLGDRNRDGDHVAPSLNVPDDVNAYCPIIIFFSRCHTDVRSHALPSVNSGI</sequence>
<name>A0AAJ0DPC7_9PEZI</name>
<accession>A0AAJ0DPC7</accession>
<reference evidence="1" key="1">
    <citation type="submission" date="2016-11" db="EMBL/GenBank/DDBJ databases">
        <title>The genome sequence of Colletotrichum cuscutae.</title>
        <authorList>
            <person name="Baroncelli R."/>
        </authorList>
    </citation>
    <scope>NUCLEOTIDE SEQUENCE</scope>
    <source>
        <strain evidence="1">IMI 304802</strain>
    </source>
</reference>
<evidence type="ECO:0000313" key="1">
    <source>
        <dbReference type="EMBL" id="KAK1496384.1"/>
    </source>
</evidence>
<organism evidence="1 2">
    <name type="scientific">Colletotrichum cuscutae</name>
    <dbReference type="NCBI Taxonomy" id="1209917"/>
    <lineage>
        <taxon>Eukaryota</taxon>
        <taxon>Fungi</taxon>
        <taxon>Dikarya</taxon>
        <taxon>Ascomycota</taxon>
        <taxon>Pezizomycotina</taxon>
        <taxon>Sordariomycetes</taxon>
        <taxon>Hypocreomycetidae</taxon>
        <taxon>Glomerellales</taxon>
        <taxon>Glomerellaceae</taxon>
        <taxon>Colletotrichum</taxon>
        <taxon>Colletotrichum acutatum species complex</taxon>
    </lineage>
</organism>
<dbReference type="Proteomes" id="UP001239213">
    <property type="component" value="Unassembled WGS sequence"/>
</dbReference>
<dbReference type="AlphaFoldDB" id="A0AAJ0DPC7"/>